<dbReference type="SUPFAM" id="SSF53613">
    <property type="entry name" value="Ribokinase-like"/>
    <property type="match status" value="1"/>
</dbReference>
<keyword evidence="13" id="KW-0511">Multifunctional enzyme</keyword>
<keyword evidence="6 17" id="KW-0547">Nucleotide-binding</keyword>
<keyword evidence="12 17" id="KW-0456">Lyase</keyword>
<comment type="catalytic activity">
    <reaction evidence="15 17 19">
        <text>(6S)-NADHX + ADP = AMP + phosphate + NADH + H(+)</text>
        <dbReference type="Rhea" id="RHEA:32223"/>
        <dbReference type="ChEBI" id="CHEBI:15378"/>
        <dbReference type="ChEBI" id="CHEBI:43474"/>
        <dbReference type="ChEBI" id="CHEBI:57945"/>
        <dbReference type="ChEBI" id="CHEBI:64074"/>
        <dbReference type="ChEBI" id="CHEBI:456215"/>
        <dbReference type="ChEBI" id="CHEBI:456216"/>
        <dbReference type="EC" id="4.2.1.136"/>
    </reaction>
</comment>
<accession>A0ABW5DJN7</accession>
<evidence type="ECO:0000256" key="19">
    <source>
        <dbReference type="PIRNR" id="PIRNR017184"/>
    </source>
</evidence>
<feature type="domain" description="YjeF C-terminal" evidence="20">
    <location>
        <begin position="217"/>
        <end position="479"/>
    </location>
</feature>
<dbReference type="PROSITE" id="PS01050">
    <property type="entry name" value="YJEF_C_2"/>
    <property type="match status" value="1"/>
</dbReference>
<keyword evidence="23" id="KW-1185">Reference proteome</keyword>
<evidence type="ECO:0000256" key="12">
    <source>
        <dbReference type="ARBA" id="ARBA00023239"/>
    </source>
</evidence>
<dbReference type="InterPro" id="IPR017953">
    <property type="entry name" value="Carbohydrate_kinase_pred_CS"/>
</dbReference>
<keyword evidence="11 18" id="KW-0413">Isomerase</keyword>
<dbReference type="Gene3D" id="3.40.50.10260">
    <property type="entry name" value="YjeF N-terminal domain"/>
    <property type="match status" value="1"/>
</dbReference>
<feature type="domain" description="YjeF N-terminal" evidence="21">
    <location>
        <begin position="11"/>
        <end position="207"/>
    </location>
</feature>
<dbReference type="PANTHER" id="PTHR12592:SF0">
    <property type="entry name" value="ATP-DEPENDENT (S)-NAD(P)H-HYDRATE DEHYDRATASE"/>
    <property type="match status" value="1"/>
</dbReference>
<evidence type="ECO:0000259" key="20">
    <source>
        <dbReference type="PROSITE" id="PS51383"/>
    </source>
</evidence>
<evidence type="ECO:0000256" key="10">
    <source>
        <dbReference type="ARBA" id="ARBA00023027"/>
    </source>
</evidence>
<dbReference type="HAMAP" id="MF_01965">
    <property type="entry name" value="NADHX_dehydratase"/>
    <property type="match status" value="1"/>
</dbReference>
<keyword evidence="8 17" id="KW-0521">NADP</keyword>
<evidence type="ECO:0000256" key="5">
    <source>
        <dbReference type="ARBA" id="ARBA00022723"/>
    </source>
</evidence>
<keyword evidence="9 18" id="KW-0630">Potassium</keyword>
<feature type="binding site" evidence="17">
    <location>
        <begin position="398"/>
        <end position="402"/>
    </location>
    <ligand>
        <name>AMP</name>
        <dbReference type="ChEBI" id="CHEBI:456215"/>
    </ligand>
</feature>
<comment type="similarity">
    <text evidence="4 19">In the C-terminal section; belongs to the NnrD/CARKD family.</text>
</comment>
<dbReference type="InterPro" id="IPR004443">
    <property type="entry name" value="YjeF_N_dom"/>
</dbReference>
<feature type="binding site" evidence="17">
    <location>
        <position position="361"/>
    </location>
    <ligand>
        <name>(6S)-NADPHX</name>
        <dbReference type="ChEBI" id="CHEBI:64076"/>
    </ligand>
</feature>
<dbReference type="NCBIfam" id="TIGR00197">
    <property type="entry name" value="yjeF_nterm"/>
    <property type="match status" value="1"/>
</dbReference>
<sequence length="479" mass="49045">MNSPLLTPSEMAEADRLTIAAGTPGVVLMERAGAAVAEAIRQRYPRQDVLILCGPGNNGGDGYVAGRLLRLAGWPVRLAALAAPKPGSDAAHHAALWQGPVEPVAEDMALGDGIVLDALFGAGLTRPLDPPVRRLLARVESQRLPLVAVDVPSGLDGATGEPLGWAPQADLTVTFYRAKPGHWIMPGRALCGRLIVADIGIDDAVLATIRPTIRLNDESDWRALLPRPGLASHKFTRGHLVIRGGGTMTGAARLSARAARRAGAGLVSLCVPENVAAIYAGDWPGTMVETTTWAEAIADRRRTAFLIGPGNGVDGGTRAATLAALATGRPVVLDADALSCFSGDVKILVEAIAGPVILTPHVGEFARLFKGTGVVALAGRLAQARAAAAWLGATVVLKGADTIIAHPSGQAAVEGTAPPTLATAGSGDVLAGILAALLAQGMPAFEAARAAVGLHAAAGRQAGRGAIAEDLIEFLRSVI</sequence>
<feature type="binding site" evidence="18">
    <location>
        <position position="150"/>
    </location>
    <ligand>
        <name>(6S)-NADPHX</name>
        <dbReference type="ChEBI" id="CHEBI:64076"/>
    </ligand>
</feature>
<dbReference type="PROSITE" id="PS51383">
    <property type="entry name" value="YJEF_C_3"/>
    <property type="match status" value="1"/>
</dbReference>
<feature type="binding site" evidence="18">
    <location>
        <begin position="121"/>
        <end position="127"/>
    </location>
    <ligand>
        <name>(6S)-NADPHX</name>
        <dbReference type="ChEBI" id="CHEBI:64076"/>
    </ligand>
</feature>
<dbReference type="RefSeq" id="WP_379873939.1">
    <property type="nucleotide sequence ID" value="NZ_JBHUIP010000001.1"/>
</dbReference>
<evidence type="ECO:0000256" key="14">
    <source>
        <dbReference type="ARBA" id="ARBA00025153"/>
    </source>
</evidence>
<dbReference type="PROSITE" id="PS51385">
    <property type="entry name" value="YJEF_N"/>
    <property type="match status" value="1"/>
</dbReference>
<evidence type="ECO:0000256" key="9">
    <source>
        <dbReference type="ARBA" id="ARBA00022958"/>
    </source>
</evidence>
<feature type="binding site" evidence="17">
    <location>
        <position position="310"/>
    </location>
    <ligand>
        <name>(6S)-NADPHX</name>
        <dbReference type="ChEBI" id="CHEBI:64076"/>
    </ligand>
</feature>
<reference evidence="23" key="1">
    <citation type="journal article" date="2019" name="Int. J. Syst. Evol. Microbiol.">
        <title>The Global Catalogue of Microorganisms (GCM) 10K type strain sequencing project: providing services to taxonomists for standard genome sequencing and annotation.</title>
        <authorList>
            <consortium name="The Broad Institute Genomics Platform"/>
            <consortium name="The Broad Institute Genome Sequencing Center for Infectious Disease"/>
            <person name="Wu L."/>
            <person name="Ma J."/>
        </authorList>
    </citation>
    <scope>NUCLEOTIDE SEQUENCE [LARGE SCALE GENOMIC DNA]</scope>
    <source>
        <strain evidence="23">CGMCC 1.19062</strain>
    </source>
</reference>
<evidence type="ECO:0000256" key="15">
    <source>
        <dbReference type="ARBA" id="ARBA00048238"/>
    </source>
</evidence>
<keyword evidence="10 17" id="KW-0520">NAD</keyword>
<evidence type="ECO:0000313" key="22">
    <source>
        <dbReference type="EMBL" id="MFD2261328.1"/>
    </source>
</evidence>
<dbReference type="EC" id="5.1.99.6" evidence="19"/>
<evidence type="ECO:0000256" key="6">
    <source>
        <dbReference type="ARBA" id="ARBA00022741"/>
    </source>
</evidence>
<evidence type="ECO:0000256" key="16">
    <source>
        <dbReference type="ARBA" id="ARBA00049209"/>
    </source>
</evidence>
<dbReference type="InterPro" id="IPR000631">
    <property type="entry name" value="CARKD"/>
</dbReference>
<comment type="function">
    <text evidence="18">Catalyzes the epimerization of the S- and R-forms of NAD(P)HX, a damaged form of NAD(P)H that is a result of enzymatic or heat-dependent hydration. This is a prerequisite for the S-specific NAD(P)H-hydrate dehydratase to allow the repair of both epimers of NAD(P)HX.</text>
</comment>
<dbReference type="EC" id="4.2.1.136" evidence="19"/>
<gene>
    <name evidence="17" type="primary">nnrD</name>
    <name evidence="18" type="synonym">nnrE</name>
    <name evidence="22" type="ORF">ACFSM5_00410</name>
</gene>
<proteinExistence type="inferred from homology"/>
<dbReference type="Pfam" id="PF01256">
    <property type="entry name" value="Carb_kinase"/>
    <property type="match status" value="1"/>
</dbReference>
<evidence type="ECO:0000256" key="18">
    <source>
        <dbReference type="HAMAP-Rule" id="MF_01966"/>
    </source>
</evidence>
<dbReference type="InterPro" id="IPR029056">
    <property type="entry name" value="Ribokinase-like"/>
</dbReference>
<evidence type="ECO:0000256" key="1">
    <source>
        <dbReference type="ARBA" id="ARBA00000013"/>
    </source>
</evidence>
<comment type="catalytic activity">
    <reaction evidence="16 17 19">
        <text>(6S)-NADPHX + ADP = AMP + phosphate + NADPH + H(+)</text>
        <dbReference type="Rhea" id="RHEA:32235"/>
        <dbReference type="ChEBI" id="CHEBI:15378"/>
        <dbReference type="ChEBI" id="CHEBI:43474"/>
        <dbReference type="ChEBI" id="CHEBI:57783"/>
        <dbReference type="ChEBI" id="CHEBI:64076"/>
        <dbReference type="ChEBI" id="CHEBI:456215"/>
        <dbReference type="ChEBI" id="CHEBI:456216"/>
        <dbReference type="EC" id="4.2.1.136"/>
    </reaction>
</comment>
<evidence type="ECO:0000256" key="2">
    <source>
        <dbReference type="ARBA" id="ARBA00000909"/>
    </source>
</evidence>
<comment type="catalytic activity">
    <reaction evidence="1 18 19">
        <text>(6R)-NADHX = (6S)-NADHX</text>
        <dbReference type="Rhea" id="RHEA:32215"/>
        <dbReference type="ChEBI" id="CHEBI:64074"/>
        <dbReference type="ChEBI" id="CHEBI:64075"/>
        <dbReference type="EC" id="5.1.99.6"/>
    </reaction>
</comment>
<dbReference type="InterPro" id="IPR030677">
    <property type="entry name" value="Nnr"/>
</dbReference>
<comment type="cofactor">
    <cofactor evidence="18 19">
        <name>K(+)</name>
        <dbReference type="ChEBI" id="CHEBI:29103"/>
    </cofactor>
    <text evidence="18 19">Binds 1 potassium ion per subunit.</text>
</comment>
<comment type="caution">
    <text evidence="22">The sequence shown here is derived from an EMBL/GenBank/DDBJ whole genome shotgun (WGS) entry which is preliminary data.</text>
</comment>
<dbReference type="NCBIfam" id="TIGR00196">
    <property type="entry name" value="yjeF_cterm"/>
    <property type="match status" value="1"/>
</dbReference>
<comment type="similarity">
    <text evidence="18">Belongs to the NnrE/AIBP family.</text>
</comment>
<feature type="binding site" evidence="18">
    <location>
        <position position="117"/>
    </location>
    <ligand>
        <name>K(+)</name>
        <dbReference type="ChEBI" id="CHEBI:29103"/>
    </ligand>
</feature>
<comment type="caution">
    <text evidence="18">Lacks conserved residue(s) required for the propagation of feature annotation.</text>
</comment>
<evidence type="ECO:0000256" key="8">
    <source>
        <dbReference type="ARBA" id="ARBA00022857"/>
    </source>
</evidence>
<dbReference type="PIRSF" id="PIRSF017184">
    <property type="entry name" value="Nnr"/>
    <property type="match status" value="1"/>
</dbReference>
<feature type="binding site" evidence="17">
    <location>
        <position position="428"/>
    </location>
    <ligand>
        <name>(6S)-NADPHX</name>
        <dbReference type="ChEBI" id="CHEBI:64076"/>
    </ligand>
</feature>
<dbReference type="EMBL" id="JBHUIP010000001">
    <property type="protein sequence ID" value="MFD2261328.1"/>
    <property type="molecule type" value="Genomic_DNA"/>
</dbReference>
<evidence type="ECO:0000256" key="4">
    <source>
        <dbReference type="ARBA" id="ARBA00009524"/>
    </source>
</evidence>
<dbReference type="InterPro" id="IPR036652">
    <property type="entry name" value="YjeF_N_dom_sf"/>
</dbReference>
<dbReference type="Gene3D" id="3.40.1190.20">
    <property type="match status" value="1"/>
</dbReference>
<dbReference type="HAMAP" id="MF_01966">
    <property type="entry name" value="NADHX_epimerase"/>
    <property type="match status" value="1"/>
</dbReference>
<feature type="binding site" evidence="18">
    <location>
        <position position="153"/>
    </location>
    <ligand>
        <name>K(+)</name>
        <dbReference type="ChEBI" id="CHEBI:29103"/>
    </ligand>
</feature>
<dbReference type="SUPFAM" id="SSF64153">
    <property type="entry name" value="YjeF N-terminal domain-like"/>
    <property type="match status" value="1"/>
</dbReference>
<comment type="subunit">
    <text evidence="17">Homotetramer.</text>
</comment>
<comment type="similarity">
    <text evidence="17">Belongs to the NnrD/CARKD family.</text>
</comment>
<keyword evidence="5 18" id="KW-0479">Metal-binding</keyword>
<evidence type="ECO:0000256" key="7">
    <source>
        <dbReference type="ARBA" id="ARBA00022840"/>
    </source>
</evidence>
<evidence type="ECO:0000259" key="21">
    <source>
        <dbReference type="PROSITE" id="PS51385"/>
    </source>
</evidence>
<feature type="binding site" evidence="18">
    <location>
        <begin position="57"/>
        <end position="61"/>
    </location>
    <ligand>
        <name>(6S)-NADPHX</name>
        <dbReference type="ChEBI" id="CHEBI:64076"/>
    </ligand>
</feature>
<protein>
    <recommendedName>
        <fullName evidence="19">Bifunctional NAD(P)H-hydrate repair enzyme</fullName>
    </recommendedName>
    <alternativeName>
        <fullName evidence="19">Nicotinamide nucleotide repair protein</fullName>
    </alternativeName>
    <domain>
        <recommendedName>
            <fullName evidence="19">ADP-dependent (S)-NAD(P)H-hydrate dehydratase</fullName>
            <ecNumber evidence="19">4.2.1.136</ecNumber>
        </recommendedName>
        <alternativeName>
            <fullName evidence="19">ADP-dependent NAD(P)HX dehydratase</fullName>
        </alternativeName>
    </domain>
    <domain>
        <recommendedName>
            <fullName evidence="19">NAD(P)H-hydrate epimerase</fullName>
            <ecNumber evidence="19">5.1.99.6</ecNumber>
        </recommendedName>
    </domain>
</protein>
<dbReference type="Pfam" id="PF03853">
    <property type="entry name" value="YjeF_N"/>
    <property type="match status" value="1"/>
</dbReference>
<evidence type="ECO:0000256" key="13">
    <source>
        <dbReference type="ARBA" id="ARBA00023268"/>
    </source>
</evidence>
<dbReference type="PANTHER" id="PTHR12592">
    <property type="entry name" value="ATP-DEPENDENT (S)-NAD(P)H-HYDRATE DEHYDRATASE FAMILY MEMBER"/>
    <property type="match status" value="1"/>
</dbReference>
<organism evidence="22 23">
    <name type="scientific">Lacibacterium aquatile</name>
    <dbReference type="NCBI Taxonomy" id="1168082"/>
    <lineage>
        <taxon>Bacteria</taxon>
        <taxon>Pseudomonadati</taxon>
        <taxon>Pseudomonadota</taxon>
        <taxon>Alphaproteobacteria</taxon>
        <taxon>Rhodospirillales</taxon>
        <taxon>Rhodospirillaceae</taxon>
    </lineage>
</organism>
<dbReference type="Proteomes" id="UP001597295">
    <property type="component" value="Unassembled WGS sequence"/>
</dbReference>
<evidence type="ECO:0000256" key="17">
    <source>
        <dbReference type="HAMAP-Rule" id="MF_01965"/>
    </source>
</evidence>
<comment type="similarity">
    <text evidence="3 19">In the N-terminal section; belongs to the NnrE/AIBP family.</text>
</comment>
<feature type="binding site" evidence="17">
    <location>
        <position position="427"/>
    </location>
    <ligand>
        <name>AMP</name>
        <dbReference type="ChEBI" id="CHEBI:456215"/>
    </ligand>
</feature>
<evidence type="ECO:0000256" key="11">
    <source>
        <dbReference type="ARBA" id="ARBA00023235"/>
    </source>
</evidence>
<comment type="function">
    <text evidence="17">Catalyzes the dehydration of the S-form of NAD(P)HX at the expense of ADP, which is converted to AMP. Together with NAD(P)HX epimerase, which catalyzes the epimerization of the S- and R-forms, the enzyme allows the repair of both epimers of NAD(P)HX, a damaged form of NAD(P)H that is a result of enzymatic or heat-dependent hydration.</text>
</comment>
<dbReference type="CDD" id="cd01171">
    <property type="entry name" value="YXKO-related"/>
    <property type="match status" value="1"/>
</dbReference>
<comment type="function">
    <text evidence="14 19">Bifunctional enzyme that catalyzes the epimerization of the S- and R-forms of NAD(P)HX and the dehydration of the S-form of NAD(P)HX at the expense of ADP, which is converted to AMP. This allows the repair of both epimers of NAD(P)HX, a damaged form of NAD(P)H that is a result of enzymatic or heat-dependent hydration.</text>
</comment>
<feature type="binding site" evidence="18">
    <location>
        <position position="58"/>
    </location>
    <ligand>
        <name>K(+)</name>
        <dbReference type="ChEBI" id="CHEBI:29103"/>
    </ligand>
</feature>
<name>A0ABW5DJN7_9PROT</name>
<comment type="cofactor">
    <cofactor evidence="17">
        <name>Mg(2+)</name>
        <dbReference type="ChEBI" id="CHEBI:18420"/>
    </cofactor>
</comment>
<keyword evidence="7 17" id="KW-0067">ATP-binding</keyword>
<evidence type="ECO:0000313" key="23">
    <source>
        <dbReference type="Proteomes" id="UP001597295"/>
    </source>
</evidence>
<feature type="binding site" evidence="17">
    <location>
        <position position="251"/>
    </location>
    <ligand>
        <name>(6S)-NADPHX</name>
        <dbReference type="ChEBI" id="CHEBI:64076"/>
    </ligand>
</feature>
<comment type="catalytic activity">
    <reaction evidence="2 18 19">
        <text>(6R)-NADPHX = (6S)-NADPHX</text>
        <dbReference type="Rhea" id="RHEA:32227"/>
        <dbReference type="ChEBI" id="CHEBI:64076"/>
        <dbReference type="ChEBI" id="CHEBI:64077"/>
        <dbReference type="EC" id="5.1.99.6"/>
    </reaction>
</comment>
<evidence type="ECO:0000256" key="3">
    <source>
        <dbReference type="ARBA" id="ARBA00006001"/>
    </source>
</evidence>